<dbReference type="InterPro" id="IPR050235">
    <property type="entry name" value="CK1_Ser-Thr_kinase"/>
</dbReference>
<dbReference type="WBParaSite" id="Csp11.Scaffold628.g7055.t1">
    <property type="protein sequence ID" value="Csp11.Scaffold628.g7055.t1"/>
    <property type="gene ID" value="Csp11.Scaffold628.g7055"/>
</dbReference>
<organism evidence="2 3">
    <name type="scientific">Caenorhabditis tropicalis</name>
    <dbReference type="NCBI Taxonomy" id="1561998"/>
    <lineage>
        <taxon>Eukaryota</taxon>
        <taxon>Metazoa</taxon>
        <taxon>Ecdysozoa</taxon>
        <taxon>Nematoda</taxon>
        <taxon>Chromadorea</taxon>
        <taxon>Rhabditida</taxon>
        <taxon>Rhabditina</taxon>
        <taxon>Rhabditomorpha</taxon>
        <taxon>Rhabditoidea</taxon>
        <taxon>Rhabditidae</taxon>
        <taxon>Peloderinae</taxon>
        <taxon>Caenorhabditis</taxon>
    </lineage>
</organism>
<dbReference type="PROSITE" id="PS50011">
    <property type="entry name" value="PROTEIN_KINASE_DOM"/>
    <property type="match status" value="1"/>
</dbReference>
<dbReference type="InterPro" id="IPR000719">
    <property type="entry name" value="Prot_kinase_dom"/>
</dbReference>
<sequence>MSSSEKSEWDRISDCQFLKKIKEGGYGKVFLVKNKNGEREVIKAIPKIKNGRLDQSFKQEVEALNALRGLDAVVEMRCSDSATLISYRFIVLELLDVTVDELRRKNETKTFKPITTLQILWELVNIFEAIHLRCFFHRDTMLSNLMMKYTPEFSMMKIVDFGLACSFTDATKPSAINFIEGTFSSPLVSQGHPFKCSEEMISIALLAVHLASGSVPWGDSNSQMMLEKKIKFLEKPEFVLPQGAHYIIPFITATKKLTYGDAVDYHKLRKILSAEYIARAKKVVNDMFGVKMIDGNFFME</sequence>
<evidence type="ECO:0000313" key="2">
    <source>
        <dbReference type="Proteomes" id="UP000095282"/>
    </source>
</evidence>
<dbReference type="Proteomes" id="UP000095282">
    <property type="component" value="Unplaced"/>
</dbReference>
<dbReference type="GO" id="GO:0005524">
    <property type="term" value="F:ATP binding"/>
    <property type="evidence" value="ECO:0007669"/>
    <property type="project" value="InterPro"/>
</dbReference>
<keyword evidence="2" id="KW-1185">Reference proteome</keyword>
<dbReference type="SUPFAM" id="SSF56112">
    <property type="entry name" value="Protein kinase-like (PK-like)"/>
    <property type="match status" value="1"/>
</dbReference>
<dbReference type="GO" id="GO:0004672">
    <property type="term" value="F:protein kinase activity"/>
    <property type="evidence" value="ECO:0007669"/>
    <property type="project" value="InterPro"/>
</dbReference>
<dbReference type="SMART" id="SM00220">
    <property type="entry name" value="S_TKc"/>
    <property type="match status" value="1"/>
</dbReference>
<dbReference type="InterPro" id="IPR011009">
    <property type="entry name" value="Kinase-like_dom_sf"/>
</dbReference>
<proteinExistence type="predicted"/>
<feature type="domain" description="Protein kinase" evidence="1">
    <location>
        <begin position="15"/>
        <end position="300"/>
    </location>
</feature>
<evidence type="ECO:0000259" key="1">
    <source>
        <dbReference type="PROSITE" id="PS50011"/>
    </source>
</evidence>
<dbReference type="STRING" id="1561998.A0A1I7TLC0"/>
<reference evidence="3" key="1">
    <citation type="submission" date="2016-11" db="UniProtKB">
        <authorList>
            <consortium name="WormBaseParasite"/>
        </authorList>
    </citation>
    <scope>IDENTIFICATION</scope>
</reference>
<dbReference type="AlphaFoldDB" id="A0A1I7TLC0"/>
<evidence type="ECO:0000313" key="3">
    <source>
        <dbReference type="WBParaSite" id="Csp11.Scaffold628.g7055.t1"/>
    </source>
</evidence>
<dbReference type="Gene3D" id="1.10.510.10">
    <property type="entry name" value="Transferase(Phosphotransferase) domain 1"/>
    <property type="match status" value="1"/>
</dbReference>
<name>A0A1I7TLC0_9PELO</name>
<dbReference type="PANTHER" id="PTHR11909">
    <property type="entry name" value="CASEIN KINASE-RELATED"/>
    <property type="match status" value="1"/>
</dbReference>
<dbReference type="eggNOG" id="KOG1164">
    <property type="taxonomic scope" value="Eukaryota"/>
</dbReference>
<dbReference type="Pfam" id="PF00069">
    <property type="entry name" value="Pkinase"/>
    <property type="match status" value="1"/>
</dbReference>
<protein>
    <submittedName>
        <fullName evidence="3">Protein kinase domain-containing protein</fullName>
    </submittedName>
</protein>
<accession>A0A1I7TLC0</accession>